<dbReference type="CDD" id="cd18989">
    <property type="entry name" value="LGIC_ECD_cation"/>
    <property type="match status" value="1"/>
</dbReference>
<dbReference type="GO" id="GO:0005230">
    <property type="term" value="F:extracellular ligand-gated monoatomic ion channel activity"/>
    <property type="evidence" value="ECO:0007669"/>
    <property type="project" value="InterPro"/>
</dbReference>
<dbReference type="EnsemblMetazoa" id="XM_004926867.3">
    <property type="protein sequence ID" value="XP_004926924.2"/>
    <property type="gene ID" value="LOC101737252"/>
</dbReference>
<evidence type="ECO:0000313" key="5">
    <source>
        <dbReference type="Proteomes" id="UP000005204"/>
    </source>
</evidence>
<feature type="signal peptide" evidence="2">
    <location>
        <begin position="1"/>
        <end position="20"/>
    </location>
</feature>
<proteinExistence type="predicted"/>
<dbReference type="AlphaFoldDB" id="A0A8R1WH87"/>
<dbReference type="InterPro" id="IPR006202">
    <property type="entry name" value="Neur_chan_lig-bd"/>
</dbReference>
<keyword evidence="1" id="KW-0812">Transmembrane</keyword>
<reference evidence="5" key="1">
    <citation type="journal article" date="2008" name="Insect Biochem. Mol. Biol.">
        <title>The genome of a lepidopteran model insect, the silkworm Bombyx mori.</title>
        <authorList>
            <consortium name="International Silkworm Genome Consortium"/>
        </authorList>
    </citation>
    <scope>NUCLEOTIDE SEQUENCE [LARGE SCALE GENOMIC DNA]</scope>
    <source>
        <strain evidence="5">p50T</strain>
    </source>
</reference>
<feature type="domain" description="Neurotransmitter-gated ion-channel ligand-binding" evidence="3">
    <location>
        <begin position="32"/>
        <end position="222"/>
    </location>
</feature>
<evidence type="ECO:0000256" key="1">
    <source>
        <dbReference type="SAM" id="Phobius"/>
    </source>
</evidence>
<evidence type="ECO:0000256" key="2">
    <source>
        <dbReference type="SAM" id="SignalP"/>
    </source>
</evidence>
<dbReference type="KEGG" id="bmor:101737252"/>
<keyword evidence="5" id="KW-1185">Reference proteome</keyword>
<dbReference type="PANTHER" id="PTHR18945">
    <property type="entry name" value="NEUROTRANSMITTER GATED ION CHANNEL"/>
    <property type="match status" value="1"/>
</dbReference>
<evidence type="ECO:0000259" key="3">
    <source>
        <dbReference type="Pfam" id="PF02931"/>
    </source>
</evidence>
<feature type="transmembrane region" description="Helical" evidence="1">
    <location>
        <begin position="286"/>
        <end position="305"/>
    </location>
</feature>
<name>A0A8R1WH87_BOMMO</name>
<feature type="transmembrane region" description="Helical" evidence="1">
    <location>
        <begin position="254"/>
        <end position="274"/>
    </location>
</feature>
<keyword evidence="1" id="KW-0472">Membrane</keyword>
<feature type="transmembrane region" description="Helical" evidence="1">
    <location>
        <begin position="227"/>
        <end position="247"/>
    </location>
</feature>
<protein>
    <recommendedName>
        <fullName evidence="3">Neurotransmitter-gated ion-channel ligand-binding domain-containing protein</fullName>
    </recommendedName>
</protein>
<dbReference type="Gene3D" id="2.70.170.10">
    <property type="entry name" value="Neurotransmitter-gated ion-channel ligand-binding domain"/>
    <property type="match status" value="1"/>
</dbReference>
<keyword evidence="2" id="KW-0732">Signal</keyword>
<dbReference type="InterPro" id="IPR006201">
    <property type="entry name" value="Neur_channel"/>
</dbReference>
<dbReference type="Pfam" id="PF02931">
    <property type="entry name" value="Neur_chan_LBD"/>
    <property type="match status" value="1"/>
</dbReference>
<feature type="chain" id="PRO_5035731109" description="Neurotransmitter-gated ion-channel ligand-binding domain-containing protein" evidence="2">
    <location>
        <begin position="21"/>
        <end position="373"/>
    </location>
</feature>
<reference evidence="4" key="2">
    <citation type="submission" date="2022-06" db="UniProtKB">
        <authorList>
            <consortium name="EnsemblMetazoa"/>
        </authorList>
    </citation>
    <scope>IDENTIFICATION</scope>
    <source>
        <strain evidence="4">p50T (Dazao)</strain>
    </source>
</reference>
<accession>A0A8R1WH87</accession>
<dbReference type="SUPFAM" id="SSF63712">
    <property type="entry name" value="Nicotinic receptor ligand binding domain-like"/>
    <property type="match status" value="1"/>
</dbReference>
<organism evidence="4 5">
    <name type="scientific">Bombyx mori</name>
    <name type="common">Silk moth</name>
    <dbReference type="NCBI Taxonomy" id="7091"/>
    <lineage>
        <taxon>Eukaryota</taxon>
        <taxon>Metazoa</taxon>
        <taxon>Ecdysozoa</taxon>
        <taxon>Arthropoda</taxon>
        <taxon>Hexapoda</taxon>
        <taxon>Insecta</taxon>
        <taxon>Pterygota</taxon>
        <taxon>Neoptera</taxon>
        <taxon>Endopterygota</taxon>
        <taxon>Lepidoptera</taxon>
        <taxon>Glossata</taxon>
        <taxon>Ditrysia</taxon>
        <taxon>Bombycoidea</taxon>
        <taxon>Bombycidae</taxon>
        <taxon>Bombycinae</taxon>
        <taxon>Bombyx</taxon>
    </lineage>
</organism>
<dbReference type="GO" id="GO:0004888">
    <property type="term" value="F:transmembrane signaling receptor activity"/>
    <property type="evidence" value="ECO:0007669"/>
    <property type="project" value="InterPro"/>
</dbReference>
<dbReference type="RefSeq" id="XP_004926924.2">
    <property type="nucleotide sequence ID" value="XM_004926867.3"/>
</dbReference>
<sequence>MSTTYIILLPFLLTCAIASAAECENATSLSLMIDSLLATYDRESPPDSKIVVNLTLHLRHANIRESESTVRILADLQMNWIDKRLSWNAGEWGCSTWLVSSERLWRPDVVLLNAAATTAGDYALRARVSNNGSVSWIKRLDISTPISMQLDNWPNDMQTCTFKFGSRMHNSDEMDFVIDKRIYSMFESGAWDVTDLSSAVQSQDRGEVEARVAMFQMSFRRRAPAHALAAGAVFAVVLLLLLSAAALPPATRPPLAAVSAFISILWQMSVSSRLGEAGSAPRVSRVQAAAAVCAAACCAAAALVCRVQRCRRAPPPPLRSLISNLSNTCDLTPLPEWSCEQSAWWGACGRVLDRALLLLLLLALLLLVLVYCF</sequence>
<evidence type="ECO:0000313" key="4">
    <source>
        <dbReference type="EnsemblMetazoa" id="XP_004926924.2"/>
    </source>
</evidence>
<feature type="transmembrane region" description="Helical" evidence="1">
    <location>
        <begin position="351"/>
        <end position="371"/>
    </location>
</feature>
<dbReference type="GO" id="GO:0016020">
    <property type="term" value="C:membrane"/>
    <property type="evidence" value="ECO:0007669"/>
    <property type="project" value="InterPro"/>
</dbReference>
<dbReference type="Proteomes" id="UP000005204">
    <property type="component" value="Unassembled WGS sequence"/>
</dbReference>
<dbReference type="GeneID" id="101737252"/>
<keyword evidence="1" id="KW-1133">Transmembrane helix</keyword>
<dbReference type="InterPro" id="IPR036734">
    <property type="entry name" value="Neur_chan_lig-bd_sf"/>
</dbReference>